<proteinExistence type="predicted"/>
<evidence type="ECO:0000313" key="2">
    <source>
        <dbReference type="Proteomes" id="UP000499080"/>
    </source>
</evidence>
<evidence type="ECO:0000313" key="1">
    <source>
        <dbReference type="EMBL" id="GBM26651.1"/>
    </source>
</evidence>
<accession>A0A4Y2ECK1</accession>
<keyword evidence="2" id="KW-1185">Reference proteome</keyword>
<sequence>MVALWEGFRTGGFQVQNPNPNRCIMHVGLMQAKSDFISLRGSVKVCEWTPSFGDVVAILLWLILTESIPKQSSYYFKTGPPHN</sequence>
<organism evidence="1 2">
    <name type="scientific">Araneus ventricosus</name>
    <name type="common">Orbweaver spider</name>
    <name type="synonym">Epeira ventricosa</name>
    <dbReference type="NCBI Taxonomy" id="182803"/>
    <lineage>
        <taxon>Eukaryota</taxon>
        <taxon>Metazoa</taxon>
        <taxon>Ecdysozoa</taxon>
        <taxon>Arthropoda</taxon>
        <taxon>Chelicerata</taxon>
        <taxon>Arachnida</taxon>
        <taxon>Araneae</taxon>
        <taxon>Araneomorphae</taxon>
        <taxon>Entelegynae</taxon>
        <taxon>Araneoidea</taxon>
        <taxon>Araneidae</taxon>
        <taxon>Araneus</taxon>
    </lineage>
</organism>
<comment type="caution">
    <text evidence="1">The sequence shown here is derived from an EMBL/GenBank/DDBJ whole genome shotgun (WGS) entry which is preliminary data.</text>
</comment>
<gene>
    <name evidence="1" type="ORF">AVEN_15457_1</name>
</gene>
<dbReference type="Proteomes" id="UP000499080">
    <property type="component" value="Unassembled WGS sequence"/>
</dbReference>
<name>A0A4Y2ECK1_ARAVE</name>
<protein>
    <submittedName>
        <fullName evidence="1">Uncharacterized protein</fullName>
    </submittedName>
</protein>
<dbReference type="EMBL" id="BGPR01000565">
    <property type="protein sequence ID" value="GBM26651.1"/>
    <property type="molecule type" value="Genomic_DNA"/>
</dbReference>
<reference evidence="1 2" key="1">
    <citation type="journal article" date="2019" name="Sci. Rep.">
        <title>Orb-weaving spider Araneus ventricosus genome elucidates the spidroin gene catalogue.</title>
        <authorList>
            <person name="Kono N."/>
            <person name="Nakamura H."/>
            <person name="Ohtoshi R."/>
            <person name="Moran D.A.P."/>
            <person name="Shinohara A."/>
            <person name="Yoshida Y."/>
            <person name="Fujiwara M."/>
            <person name="Mori M."/>
            <person name="Tomita M."/>
            <person name="Arakawa K."/>
        </authorList>
    </citation>
    <scope>NUCLEOTIDE SEQUENCE [LARGE SCALE GENOMIC DNA]</scope>
</reference>
<dbReference type="AlphaFoldDB" id="A0A4Y2ECK1"/>